<keyword evidence="2" id="KW-0067">ATP-binding</keyword>
<dbReference type="EMBL" id="LR797224">
    <property type="protein sequence ID" value="CAB4195062.1"/>
    <property type="molecule type" value="Genomic_DNA"/>
</dbReference>
<dbReference type="Pfam" id="PF03796">
    <property type="entry name" value="DnaB_C"/>
    <property type="match status" value="1"/>
</dbReference>
<dbReference type="GO" id="GO:0003678">
    <property type="term" value="F:DNA helicase activity"/>
    <property type="evidence" value="ECO:0007669"/>
    <property type="project" value="InterPro"/>
</dbReference>
<dbReference type="PROSITE" id="PS51199">
    <property type="entry name" value="SF4_HELICASE"/>
    <property type="match status" value="1"/>
</dbReference>
<accession>A0A6J5RGD8</accession>
<dbReference type="PANTHER" id="PTHR30153:SF2">
    <property type="entry name" value="REPLICATIVE DNA HELICASE"/>
    <property type="match status" value="1"/>
</dbReference>
<proteinExistence type="predicted"/>
<protein>
    <submittedName>
        <fullName evidence="2">DnaB Replicative DNA helicase</fullName>
    </submittedName>
</protein>
<dbReference type="InterPro" id="IPR007694">
    <property type="entry name" value="DNA_helicase_DnaB-like_C"/>
</dbReference>
<organism evidence="2">
    <name type="scientific">uncultured Caudovirales phage</name>
    <dbReference type="NCBI Taxonomy" id="2100421"/>
    <lineage>
        <taxon>Viruses</taxon>
        <taxon>Duplodnaviria</taxon>
        <taxon>Heunggongvirae</taxon>
        <taxon>Uroviricota</taxon>
        <taxon>Caudoviricetes</taxon>
        <taxon>Peduoviridae</taxon>
        <taxon>Maltschvirus</taxon>
        <taxon>Maltschvirus maltsch</taxon>
    </lineage>
</organism>
<dbReference type="PRINTS" id="PR01874">
    <property type="entry name" value="DNAREPAIRADA"/>
</dbReference>
<keyword evidence="2" id="KW-0347">Helicase</keyword>
<reference evidence="2" key="1">
    <citation type="submission" date="2020-05" db="EMBL/GenBank/DDBJ databases">
        <authorList>
            <person name="Chiriac C."/>
            <person name="Salcher M."/>
            <person name="Ghai R."/>
            <person name="Kavagutti S V."/>
        </authorList>
    </citation>
    <scope>NUCLEOTIDE SEQUENCE</scope>
</reference>
<name>A0A6J5RGD8_9CAUD</name>
<dbReference type="SUPFAM" id="SSF52540">
    <property type="entry name" value="P-loop containing nucleoside triphosphate hydrolases"/>
    <property type="match status" value="1"/>
</dbReference>
<dbReference type="PANTHER" id="PTHR30153">
    <property type="entry name" value="REPLICATIVE DNA HELICASE DNAB"/>
    <property type="match status" value="1"/>
</dbReference>
<dbReference type="InterPro" id="IPR027417">
    <property type="entry name" value="P-loop_NTPase"/>
</dbReference>
<dbReference type="GO" id="GO:0006260">
    <property type="term" value="P:DNA replication"/>
    <property type="evidence" value="ECO:0007669"/>
    <property type="project" value="InterPro"/>
</dbReference>
<gene>
    <name evidence="2" type="ORF">UFOVP1279_21</name>
</gene>
<evidence type="ECO:0000313" key="2">
    <source>
        <dbReference type="EMBL" id="CAB4195062.1"/>
    </source>
</evidence>
<feature type="domain" description="SF4 helicase" evidence="1">
    <location>
        <begin position="150"/>
        <end position="411"/>
    </location>
</feature>
<dbReference type="GO" id="GO:0005524">
    <property type="term" value="F:ATP binding"/>
    <property type="evidence" value="ECO:0007669"/>
    <property type="project" value="InterPro"/>
</dbReference>
<sequence length="423" mass="46546">MANSESLVISSILTTADNSSVTKHGVERGMFTVHPNEWKWLQGRITKTGSVPSVVAFRQQFPSFTVFDVDDTESFVEQLKQDSAQARLTDLIDDCISILEAGKIQTALDYLGTELVSIQATVTETTDHYDMKTGWEETYADVSARIDRVDRLGTAGVPTGFGTFDLESGGLQPGWLVIVGGRLGHGKTWTMVRMACEAAMRGYKVMYWSLEQSRHQIAMRAQSIFAHEAGVSGVRVTDLMRGTGVNLPAYKSFMENEMQTVMRGDLLINDTSRGAVSPMTVAASIEQDRPDVVFIDYLTLLQMKGDGEWASVANLSGDLKRISEQYQIPIVVGSQLNRQAIGQENPDPGQLARSDSVGQDADVVVTVTKDKVTPAVVKLNLAKFRHGADGYSWYCKFQPGHGVYSEITGDEAQRLRDITQDIN</sequence>
<keyword evidence="2" id="KW-0547">Nucleotide-binding</keyword>
<keyword evidence="2" id="KW-0378">Hydrolase</keyword>
<evidence type="ECO:0000259" key="1">
    <source>
        <dbReference type="PROSITE" id="PS51199"/>
    </source>
</evidence>
<dbReference type="Gene3D" id="3.40.50.300">
    <property type="entry name" value="P-loop containing nucleotide triphosphate hydrolases"/>
    <property type="match status" value="1"/>
</dbReference>